<proteinExistence type="predicted"/>
<evidence type="ECO:0000256" key="3">
    <source>
        <dbReference type="ARBA" id="ARBA00023002"/>
    </source>
</evidence>
<comment type="caution">
    <text evidence="7">The sequence shown here is derived from an EMBL/GenBank/DDBJ whole genome shotgun (WGS) entry which is preliminary data.</text>
</comment>
<dbReference type="Proteomes" id="UP000440004">
    <property type="component" value="Unassembled WGS sequence"/>
</dbReference>
<evidence type="ECO:0000256" key="6">
    <source>
        <dbReference type="ARBA" id="ARBA00047561"/>
    </source>
</evidence>
<evidence type="ECO:0000256" key="2">
    <source>
        <dbReference type="ARBA" id="ARBA00012400"/>
    </source>
</evidence>
<dbReference type="GO" id="GO:0019354">
    <property type="term" value="P:siroheme biosynthetic process"/>
    <property type="evidence" value="ECO:0007669"/>
    <property type="project" value="UniProtKB-UniPathway"/>
</dbReference>
<dbReference type="InterPro" id="IPR042518">
    <property type="entry name" value="SirC_C"/>
</dbReference>
<gene>
    <name evidence="7" type="ORF">GC105_10795</name>
</gene>
<comment type="catalytic activity">
    <reaction evidence="6">
        <text>precorrin-2 + NAD(+) = sirohydrochlorin + NADH + 2 H(+)</text>
        <dbReference type="Rhea" id="RHEA:15613"/>
        <dbReference type="ChEBI" id="CHEBI:15378"/>
        <dbReference type="ChEBI" id="CHEBI:57540"/>
        <dbReference type="ChEBI" id="CHEBI:57945"/>
        <dbReference type="ChEBI" id="CHEBI:58351"/>
        <dbReference type="ChEBI" id="CHEBI:58827"/>
        <dbReference type="EC" id="1.3.1.76"/>
    </reaction>
</comment>
<dbReference type="Pfam" id="PF13241">
    <property type="entry name" value="NAD_binding_7"/>
    <property type="match status" value="1"/>
</dbReference>
<dbReference type="InterPro" id="IPR006367">
    <property type="entry name" value="Sirohaem_synthase_N"/>
</dbReference>
<dbReference type="PANTHER" id="PTHR35330:SF1">
    <property type="entry name" value="SIROHEME BIOSYNTHESIS PROTEIN MET8"/>
    <property type="match status" value="1"/>
</dbReference>
<protein>
    <recommendedName>
        <fullName evidence="2">precorrin-2 dehydrogenase</fullName>
        <ecNumber evidence="2">1.3.1.76</ecNumber>
    </recommendedName>
</protein>
<dbReference type="Gene3D" id="3.40.50.720">
    <property type="entry name" value="NAD(P)-binding Rossmann-like Domain"/>
    <property type="match status" value="1"/>
</dbReference>
<keyword evidence="8" id="KW-1185">Reference proteome</keyword>
<dbReference type="SUPFAM" id="SSF75615">
    <property type="entry name" value="Siroheme synthase middle domains-like"/>
    <property type="match status" value="1"/>
</dbReference>
<dbReference type="GO" id="GO:0043115">
    <property type="term" value="F:precorrin-2 dehydrogenase activity"/>
    <property type="evidence" value="ECO:0007669"/>
    <property type="project" value="UniProtKB-EC"/>
</dbReference>
<dbReference type="UniPathway" id="UPA00262">
    <property type="reaction ID" value="UER00222"/>
</dbReference>
<dbReference type="AlphaFoldDB" id="A0A6A7KA94"/>
<evidence type="ECO:0000256" key="1">
    <source>
        <dbReference type="ARBA" id="ARBA00005010"/>
    </source>
</evidence>
<dbReference type="PANTHER" id="PTHR35330">
    <property type="entry name" value="SIROHEME BIOSYNTHESIS PROTEIN MET8"/>
    <property type="match status" value="1"/>
</dbReference>
<dbReference type="InterPro" id="IPR036291">
    <property type="entry name" value="NAD(P)-bd_dom_sf"/>
</dbReference>
<evidence type="ECO:0000313" key="7">
    <source>
        <dbReference type="EMBL" id="MPW26275.1"/>
    </source>
</evidence>
<keyword evidence="4" id="KW-0520">NAD</keyword>
<evidence type="ECO:0000313" key="8">
    <source>
        <dbReference type="Proteomes" id="UP000440004"/>
    </source>
</evidence>
<dbReference type="SUPFAM" id="SSF51735">
    <property type="entry name" value="NAD(P)-binding Rossmann-fold domains"/>
    <property type="match status" value="1"/>
</dbReference>
<keyword evidence="3" id="KW-0560">Oxidoreductase</keyword>
<accession>A0A6A7KA94</accession>
<dbReference type="NCBIfam" id="TIGR01470">
    <property type="entry name" value="cysG_Nterm"/>
    <property type="match status" value="1"/>
</dbReference>
<dbReference type="EC" id="1.3.1.76" evidence="2"/>
<organism evidence="7 8">
    <name type="scientific">Alkalibaculum sporogenes</name>
    <dbReference type="NCBI Taxonomy" id="2655001"/>
    <lineage>
        <taxon>Bacteria</taxon>
        <taxon>Bacillati</taxon>
        <taxon>Bacillota</taxon>
        <taxon>Clostridia</taxon>
        <taxon>Eubacteriales</taxon>
        <taxon>Eubacteriaceae</taxon>
        <taxon>Alkalibaculum</taxon>
    </lineage>
</organism>
<name>A0A6A7KA94_9FIRM</name>
<dbReference type="EMBL" id="WHNX01000016">
    <property type="protein sequence ID" value="MPW26275.1"/>
    <property type="molecule type" value="Genomic_DNA"/>
</dbReference>
<dbReference type="GO" id="GO:0004325">
    <property type="term" value="F:ferrochelatase activity"/>
    <property type="evidence" value="ECO:0007669"/>
    <property type="project" value="InterPro"/>
</dbReference>
<reference evidence="7 8" key="1">
    <citation type="submission" date="2019-10" db="EMBL/GenBank/DDBJ databases">
        <title>Alkalibaculum tamaniensis sp.nov., a new alkaliphilic acetogen, isolated on methoxylated aromatics from a mud volcano.</title>
        <authorList>
            <person name="Khomyakova M.A."/>
            <person name="Merkel A.Y."/>
            <person name="Bonch-Osmolovskaya E.A."/>
            <person name="Slobodkin A.I."/>
        </authorList>
    </citation>
    <scope>NUCLEOTIDE SEQUENCE [LARGE SCALE GENOMIC DNA]</scope>
    <source>
        <strain evidence="7 8">M08DMB</strain>
    </source>
</reference>
<sequence>MYYPVLLEIENKKTIIFGGGKVAYRKSQSILQCDGKVTLVSKEFREEIHSLKRQYPNLVTLINDKFQSEYITDCYLVIAATNSSDINEQIHEVCKAKNIFCNRVDNGNNSDYIVPSVIRRGDLIVSVSTSGKSPTLSINIKKKLEQYLDDDIEEYIHLLGVIREKVIKQEISDEEKKSTLKGLVKMDLEELKNLIEMKTYTQTK</sequence>
<dbReference type="Gene3D" id="1.10.8.610">
    <property type="entry name" value="SirC, precorrin-2 dehydrogenase, C-terminal helical domain-like"/>
    <property type="match status" value="1"/>
</dbReference>
<evidence type="ECO:0000256" key="5">
    <source>
        <dbReference type="ARBA" id="ARBA00023244"/>
    </source>
</evidence>
<dbReference type="RefSeq" id="WP_152804628.1">
    <property type="nucleotide sequence ID" value="NZ_WHNX01000016.1"/>
</dbReference>
<comment type="pathway">
    <text evidence="1">Porphyrin-containing compound metabolism; siroheme biosynthesis; sirohydrochlorin from precorrin-2: step 1/1.</text>
</comment>
<keyword evidence="5" id="KW-0627">Porphyrin biosynthesis</keyword>
<evidence type="ECO:0000256" key="4">
    <source>
        <dbReference type="ARBA" id="ARBA00023027"/>
    </source>
</evidence>
<dbReference type="InterPro" id="IPR028161">
    <property type="entry name" value="Met8-like"/>
</dbReference>